<gene>
    <name evidence="1" type="ORF">L201_000725</name>
</gene>
<name>A0AAX4JN71_9TREE</name>
<evidence type="ECO:0000313" key="2">
    <source>
        <dbReference type="Proteomes" id="UP001355207"/>
    </source>
</evidence>
<evidence type="ECO:0000313" key="1">
    <source>
        <dbReference type="EMBL" id="WWC85858.1"/>
    </source>
</evidence>
<reference evidence="1 2" key="1">
    <citation type="submission" date="2024-01" db="EMBL/GenBank/DDBJ databases">
        <title>Comparative genomics of Cryptococcus and Kwoniella reveals pathogenesis evolution and contrasting modes of karyotype evolution via chromosome fusion or intercentromeric recombination.</title>
        <authorList>
            <person name="Coelho M.A."/>
            <person name="David-Palma M."/>
            <person name="Shea T."/>
            <person name="Bowers K."/>
            <person name="McGinley-Smith S."/>
            <person name="Mohammad A.W."/>
            <person name="Gnirke A."/>
            <person name="Yurkov A.M."/>
            <person name="Nowrousian M."/>
            <person name="Sun S."/>
            <person name="Cuomo C.A."/>
            <person name="Heitman J."/>
        </authorList>
    </citation>
    <scope>NUCLEOTIDE SEQUENCE [LARGE SCALE GENOMIC DNA]</scope>
    <source>
        <strain evidence="1 2">CBS 6074</strain>
    </source>
</reference>
<keyword evidence="2" id="KW-1185">Reference proteome</keyword>
<organism evidence="1 2">
    <name type="scientific">Kwoniella dendrophila CBS 6074</name>
    <dbReference type="NCBI Taxonomy" id="1295534"/>
    <lineage>
        <taxon>Eukaryota</taxon>
        <taxon>Fungi</taxon>
        <taxon>Dikarya</taxon>
        <taxon>Basidiomycota</taxon>
        <taxon>Agaricomycotina</taxon>
        <taxon>Tremellomycetes</taxon>
        <taxon>Tremellales</taxon>
        <taxon>Cryptococcaceae</taxon>
        <taxon>Kwoniella</taxon>
    </lineage>
</organism>
<dbReference type="Proteomes" id="UP001355207">
    <property type="component" value="Chromosome 1"/>
</dbReference>
<sequence>MSYTERAALDTLLYKENSRLSTSGNDGPDDKHTAAVVTGEKSVQHPLQKEQKHNWWCPLSYGKYKFPLKPPRALRDLPDDTPHEKRIKFAKRLGFWAALSSGGSSE</sequence>
<dbReference type="RefSeq" id="XP_066072621.1">
    <property type="nucleotide sequence ID" value="XM_066216524.1"/>
</dbReference>
<proteinExistence type="predicted"/>
<accession>A0AAX4JN71</accession>
<protein>
    <submittedName>
        <fullName evidence="1">Uncharacterized protein</fullName>
    </submittedName>
</protein>
<dbReference type="AlphaFoldDB" id="A0AAX4JN71"/>
<dbReference type="EMBL" id="CP144098">
    <property type="protein sequence ID" value="WWC85858.1"/>
    <property type="molecule type" value="Genomic_DNA"/>
</dbReference>
<dbReference type="GeneID" id="91091397"/>